<dbReference type="Proteomes" id="UP000009234">
    <property type="component" value="Chromosome"/>
</dbReference>
<dbReference type="KEGG" id="dru:Desru_1925"/>
<evidence type="ECO:0000313" key="1">
    <source>
        <dbReference type="EMBL" id="AEG60184.1"/>
    </source>
</evidence>
<dbReference type="EMBL" id="CP002780">
    <property type="protein sequence ID" value="AEG60184.1"/>
    <property type="molecule type" value="Genomic_DNA"/>
</dbReference>
<accession>F6DUP6</accession>
<proteinExistence type="predicted"/>
<reference evidence="2" key="1">
    <citation type="submission" date="2011-05" db="EMBL/GenBank/DDBJ databases">
        <title>Complete sequence of Desulfotomaculum ruminis DSM 2154.</title>
        <authorList>
            <person name="Lucas S."/>
            <person name="Copeland A."/>
            <person name="Lapidus A."/>
            <person name="Cheng J.-F."/>
            <person name="Goodwin L."/>
            <person name="Pitluck S."/>
            <person name="Lu M."/>
            <person name="Detter J.C."/>
            <person name="Han C."/>
            <person name="Tapia R."/>
            <person name="Land M."/>
            <person name="Hauser L."/>
            <person name="Kyrpides N."/>
            <person name="Ivanova N."/>
            <person name="Mikhailova N."/>
            <person name="Pagani I."/>
            <person name="Stams A.J.M."/>
            <person name="Plugge C.M."/>
            <person name="Muyzer G."/>
            <person name="Kuever J."/>
            <person name="Parshina S.N."/>
            <person name="Ivanova A.E."/>
            <person name="Nazina T.N."/>
            <person name="Brambilla E."/>
            <person name="Spring S."/>
            <person name="Klenk H.-P."/>
            <person name="Woyke T."/>
        </authorList>
    </citation>
    <scope>NUCLEOTIDE SEQUENCE [LARGE SCALE GENOMIC DNA]</scope>
    <source>
        <strain evidence="2">ATCC 23193 / DSM 2154 / NCIB 8452 / DL</strain>
    </source>
</reference>
<sequence>MPHTTGKITVRELIDLQSHLMLESNLVGQFNHFARECTDPQLSQACQSLARSRSDCFQQLAKHTNMNMMQ</sequence>
<reference evidence="1 2" key="2">
    <citation type="journal article" date="2012" name="Stand. Genomic Sci.">
        <title>Complete genome sequence of the sulfate-reducing firmicute Desulfotomaculum ruminis type strain (DL(T)).</title>
        <authorList>
            <person name="Spring S."/>
            <person name="Visser M."/>
            <person name="Lu M."/>
            <person name="Copeland A."/>
            <person name="Lapidus A."/>
            <person name="Lucas S."/>
            <person name="Cheng J.F."/>
            <person name="Han C."/>
            <person name="Tapia R."/>
            <person name="Goodwin L.A."/>
            <person name="Pitluck S."/>
            <person name="Ivanova N."/>
            <person name="Land M."/>
            <person name="Hauser L."/>
            <person name="Larimer F."/>
            <person name="Rohde M."/>
            <person name="Goker M."/>
            <person name="Detter J.C."/>
            <person name="Kyrpides N.C."/>
            <person name="Woyke T."/>
            <person name="Schaap P.J."/>
            <person name="Plugge C.M."/>
            <person name="Muyzer G."/>
            <person name="Kuever J."/>
            <person name="Pereira I.A."/>
            <person name="Parshina S.N."/>
            <person name="Bernier-Latmani R."/>
            <person name="Stams A.J."/>
            <person name="Klenk H.P."/>
        </authorList>
    </citation>
    <scope>NUCLEOTIDE SEQUENCE [LARGE SCALE GENOMIC DNA]</scope>
    <source>
        <strain evidence="2">ATCC 23193 / DSM 2154 / NCIB 8452 / DL</strain>
    </source>
</reference>
<protein>
    <recommendedName>
        <fullName evidence="3">Coat F domain-containing protein</fullName>
    </recommendedName>
</protein>
<dbReference type="AlphaFoldDB" id="F6DUP6"/>
<gene>
    <name evidence="1" type="ordered locus">Desru_1925</name>
</gene>
<dbReference type="STRING" id="696281.Desru_1925"/>
<evidence type="ECO:0008006" key="3">
    <source>
        <dbReference type="Google" id="ProtNLM"/>
    </source>
</evidence>
<dbReference type="OrthoDB" id="1707820at2"/>
<dbReference type="RefSeq" id="WP_013841947.1">
    <property type="nucleotide sequence ID" value="NC_015589.1"/>
</dbReference>
<dbReference type="HOGENOM" id="CLU_168781_4_2_9"/>
<evidence type="ECO:0000313" key="2">
    <source>
        <dbReference type="Proteomes" id="UP000009234"/>
    </source>
</evidence>
<name>F6DUP6_DESRL</name>
<organism evidence="1 2">
    <name type="scientific">Desulforamulus ruminis (strain ATCC 23193 / DSM 2154 / NCIMB 8452 / DL)</name>
    <name type="common">Desulfotomaculum ruminis</name>
    <dbReference type="NCBI Taxonomy" id="696281"/>
    <lineage>
        <taxon>Bacteria</taxon>
        <taxon>Bacillati</taxon>
        <taxon>Bacillota</taxon>
        <taxon>Clostridia</taxon>
        <taxon>Eubacteriales</taxon>
        <taxon>Peptococcaceae</taxon>
        <taxon>Desulforamulus</taxon>
    </lineage>
</organism>
<keyword evidence="2" id="KW-1185">Reference proteome</keyword>